<dbReference type="InterPro" id="IPR047021">
    <property type="entry name" value="REXO1/3/4-like"/>
</dbReference>
<evidence type="ECO:0000256" key="6">
    <source>
        <dbReference type="ARBA" id="ARBA00022801"/>
    </source>
</evidence>
<proteinExistence type="inferred from homology"/>
<comment type="function">
    <text evidence="9">Exoribonuclease involved in ribosome biosynthesis. Involved in the processing of ITS1, the internal transcribed spacer localized between the 18S and 5.8S rRNAs.</text>
</comment>
<dbReference type="PANTHER" id="PTHR12801:SF45">
    <property type="entry name" value="RNA EXONUCLEASE 4"/>
    <property type="match status" value="1"/>
</dbReference>
<dbReference type="SMART" id="SM00479">
    <property type="entry name" value="EXOIII"/>
    <property type="match status" value="1"/>
</dbReference>
<feature type="domain" description="Exonuclease" evidence="11">
    <location>
        <begin position="188"/>
        <end position="350"/>
    </location>
</feature>
<dbReference type="CDD" id="cd06144">
    <property type="entry name" value="REX4_like"/>
    <property type="match status" value="1"/>
</dbReference>
<feature type="compositionally biased region" description="Basic residues" evidence="10">
    <location>
        <begin position="361"/>
        <end position="374"/>
    </location>
</feature>
<sequence length="374" mass="40503">MNISNLVDLSSNWKLLQQRLKAGASQSASSKPKKGHPASIGDGADPSRKRKRQPSDTSDSKTSKSLKRSASAPNLRSTQTSKATTTKKAPKASKMASSTTATTDFSAAAAAPSLDSSKSISASLALWAEDNDIPAADLARAYNLPLTAVNVPTSITPSTSTTAGAAADAATLLTPSDHDSASKTAVGKYIAMDCEMVGVGAPPHESSALARVSIVNYHGHILLDCFVRPKEKVTDWRTWVSGVRPEDMEGALTFEEAQEKVGELMKDRIVVGHAIKNDLEVLLIGHPKRDIRDTSRHPGFRKMAKGRTPALKKLAKEVLGIEIQGGQHSSIEDARACMLLYRRYKDEFEREHEKIWPSKPKSQRKAEKRKKKKA</sequence>
<evidence type="ECO:0000256" key="8">
    <source>
        <dbReference type="ARBA" id="ARBA00023242"/>
    </source>
</evidence>
<evidence type="ECO:0000256" key="3">
    <source>
        <dbReference type="ARBA" id="ARBA00016937"/>
    </source>
</evidence>
<name>A0A4S2N809_9PEZI</name>
<feature type="region of interest" description="Disordered" evidence="10">
    <location>
        <begin position="18"/>
        <end position="101"/>
    </location>
</feature>
<accession>A0A4S2N809</accession>
<dbReference type="Proteomes" id="UP000298138">
    <property type="component" value="Unassembled WGS sequence"/>
</dbReference>
<organism evidence="12 13">
    <name type="scientific">Ascodesmis nigricans</name>
    <dbReference type="NCBI Taxonomy" id="341454"/>
    <lineage>
        <taxon>Eukaryota</taxon>
        <taxon>Fungi</taxon>
        <taxon>Dikarya</taxon>
        <taxon>Ascomycota</taxon>
        <taxon>Pezizomycotina</taxon>
        <taxon>Pezizomycetes</taxon>
        <taxon>Pezizales</taxon>
        <taxon>Ascodesmidaceae</taxon>
        <taxon>Ascodesmis</taxon>
    </lineage>
</organism>
<evidence type="ECO:0000256" key="7">
    <source>
        <dbReference type="ARBA" id="ARBA00022839"/>
    </source>
</evidence>
<dbReference type="GO" id="GO:0005634">
    <property type="term" value="C:nucleus"/>
    <property type="evidence" value="ECO:0007669"/>
    <property type="project" value="UniProtKB-SubCell"/>
</dbReference>
<dbReference type="SUPFAM" id="SSF53098">
    <property type="entry name" value="Ribonuclease H-like"/>
    <property type="match status" value="1"/>
</dbReference>
<keyword evidence="5" id="KW-0540">Nuclease</keyword>
<keyword evidence="7" id="KW-0269">Exonuclease</keyword>
<evidence type="ECO:0000313" key="13">
    <source>
        <dbReference type="Proteomes" id="UP000298138"/>
    </source>
</evidence>
<evidence type="ECO:0000259" key="11">
    <source>
        <dbReference type="SMART" id="SM00479"/>
    </source>
</evidence>
<dbReference type="AlphaFoldDB" id="A0A4S2N809"/>
<dbReference type="OrthoDB" id="8191639at2759"/>
<reference evidence="12 13" key="1">
    <citation type="submission" date="2019-04" db="EMBL/GenBank/DDBJ databases">
        <title>Comparative genomics and transcriptomics to analyze fruiting body development in filamentous ascomycetes.</title>
        <authorList>
            <consortium name="DOE Joint Genome Institute"/>
            <person name="Lutkenhaus R."/>
            <person name="Traeger S."/>
            <person name="Breuer J."/>
            <person name="Kuo A."/>
            <person name="Lipzen A."/>
            <person name="Pangilinan J."/>
            <person name="Dilworth D."/>
            <person name="Sandor L."/>
            <person name="Poggeler S."/>
            <person name="Barry K."/>
            <person name="Grigoriev I.V."/>
            <person name="Nowrousian M."/>
        </authorList>
    </citation>
    <scope>NUCLEOTIDE SEQUENCE [LARGE SCALE GENOMIC DNA]</scope>
    <source>
        <strain evidence="12 13">CBS 389.68</strain>
    </source>
</reference>
<evidence type="ECO:0000313" key="12">
    <source>
        <dbReference type="EMBL" id="TGZ85447.1"/>
    </source>
</evidence>
<dbReference type="FunFam" id="3.30.420.10:FF:000007">
    <property type="entry name" value="Interferon-stimulated exonuclease gene 20"/>
    <property type="match status" value="1"/>
</dbReference>
<evidence type="ECO:0000256" key="10">
    <source>
        <dbReference type="SAM" id="MobiDB-lite"/>
    </source>
</evidence>
<keyword evidence="6" id="KW-0378">Hydrolase</keyword>
<dbReference type="InParanoid" id="A0A4S2N809"/>
<keyword evidence="13" id="KW-1185">Reference proteome</keyword>
<keyword evidence="4" id="KW-0698">rRNA processing</keyword>
<protein>
    <recommendedName>
        <fullName evidence="3">RNA exonuclease 4</fullName>
    </recommendedName>
</protein>
<gene>
    <name evidence="12" type="ORF">EX30DRAFT_337805</name>
</gene>
<dbReference type="GO" id="GO:0003676">
    <property type="term" value="F:nucleic acid binding"/>
    <property type="evidence" value="ECO:0007669"/>
    <property type="project" value="InterPro"/>
</dbReference>
<dbReference type="GO" id="GO:0008408">
    <property type="term" value="F:3'-5' exonuclease activity"/>
    <property type="evidence" value="ECO:0007669"/>
    <property type="project" value="InterPro"/>
</dbReference>
<evidence type="ECO:0000256" key="4">
    <source>
        <dbReference type="ARBA" id="ARBA00022552"/>
    </source>
</evidence>
<feature type="region of interest" description="Disordered" evidence="10">
    <location>
        <begin position="349"/>
        <end position="374"/>
    </location>
</feature>
<evidence type="ECO:0000256" key="1">
    <source>
        <dbReference type="ARBA" id="ARBA00004123"/>
    </source>
</evidence>
<dbReference type="InterPro" id="IPR037431">
    <property type="entry name" value="REX4_DEDDh_dom"/>
</dbReference>
<feature type="compositionally biased region" description="Low complexity" evidence="10">
    <location>
        <begin position="77"/>
        <end position="101"/>
    </location>
</feature>
<dbReference type="GO" id="GO:0000027">
    <property type="term" value="P:ribosomal large subunit assembly"/>
    <property type="evidence" value="ECO:0007669"/>
    <property type="project" value="TreeGrafter"/>
</dbReference>
<evidence type="ECO:0000256" key="2">
    <source>
        <dbReference type="ARBA" id="ARBA00010489"/>
    </source>
</evidence>
<keyword evidence="8" id="KW-0539">Nucleus</keyword>
<dbReference type="Pfam" id="PF00929">
    <property type="entry name" value="RNase_T"/>
    <property type="match status" value="1"/>
</dbReference>
<dbReference type="Gene3D" id="3.30.420.10">
    <property type="entry name" value="Ribonuclease H-like superfamily/Ribonuclease H"/>
    <property type="match status" value="1"/>
</dbReference>
<evidence type="ECO:0000256" key="5">
    <source>
        <dbReference type="ARBA" id="ARBA00022722"/>
    </source>
</evidence>
<dbReference type="EMBL" id="ML220112">
    <property type="protein sequence ID" value="TGZ85447.1"/>
    <property type="molecule type" value="Genomic_DNA"/>
</dbReference>
<dbReference type="GO" id="GO:0006364">
    <property type="term" value="P:rRNA processing"/>
    <property type="evidence" value="ECO:0007669"/>
    <property type="project" value="UniProtKB-KW"/>
</dbReference>
<comment type="subcellular location">
    <subcellularLocation>
        <location evidence="1">Nucleus</location>
    </subcellularLocation>
</comment>
<dbReference type="InterPro" id="IPR036397">
    <property type="entry name" value="RNaseH_sf"/>
</dbReference>
<evidence type="ECO:0000256" key="9">
    <source>
        <dbReference type="ARBA" id="ARBA00025599"/>
    </source>
</evidence>
<dbReference type="PANTHER" id="PTHR12801">
    <property type="entry name" value="RNA EXONUCLEASE REXO1 / RECO3 FAMILY MEMBER-RELATED"/>
    <property type="match status" value="1"/>
</dbReference>
<comment type="similarity">
    <text evidence="2">Belongs to the REXO4 family.</text>
</comment>
<dbReference type="InterPro" id="IPR013520">
    <property type="entry name" value="Ribonucl_H"/>
</dbReference>
<dbReference type="InterPro" id="IPR012337">
    <property type="entry name" value="RNaseH-like_sf"/>
</dbReference>
<dbReference type="STRING" id="341454.A0A4S2N809"/>